<protein>
    <recommendedName>
        <fullName evidence="4">Amino acid ABC transporter substrate-binding protein</fullName>
    </recommendedName>
</protein>
<evidence type="ECO:0000256" key="1">
    <source>
        <dbReference type="SAM" id="SignalP"/>
    </source>
</evidence>
<dbReference type="RefSeq" id="WP_221573121.1">
    <property type="nucleotide sequence ID" value="NZ_JAIGNK010000002.1"/>
</dbReference>
<feature type="signal peptide" evidence="1">
    <location>
        <begin position="1"/>
        <end position="20"/>
    </location>
</feature>
<comment type="caution">
    <text evidence="2">The sequence shown here is derived from an EMBL/GenBank/DDBJ whole genome shotgun (WGS) entry which is preliminary data.</text>
</comment>
<organism evidence="2 3">
    <name type="scientific">Qipengyuania polymorpha</name>
    <dbReference type="NCBI Taxonomy" id="2867234"/>
    <lineage>
        <taxon>Bacteria</taxon>
        <taxon>Pseudomonadati</taxon>
        <taxon>Pseudomonadota</taxon>
        <taxon>Alphaproteobacteria</taxon>
        <taxon>Sphingomonadales</taxon>
        <taxon>Erythrobacteraceae</taxon>
        <taxon>Qipengyuania</taxon>
    </lineage>
</organism>
<keyword evidence="3" id="KW-1185">Reference proteome</keyword>
<proteinExistence type="predicted"/>
<sequence>MFRTAFLLASLAMLGGGALAAKSAIDIQYSVTLDPPPYSYDGESTLLAAR</sequence>
<evidence type="ECO:0008006" key="4">
    <source>
        <dbReference type="Google" id="ProtNLM"/>
    </source>
</evidence>
<name>A0ABS7IXD6_9SPHN</name>
<feature type="chain" id="PRO_5045444545" description="Amino acid ABC transporter substrate-binding protein" evidence="1">
    <location>
        <begin position="21"/>
        <end position="50"/>
    </location>
</feature>
<accession>A0ABS7IXD6</accession>
<dbReference type="Proteomes" id="UP000783253">
    <property type="component" value="Unassembled WGS sequence"/>
</dbReference>
<evidence type="ECO:0000313" key="2">
    <source>
        <dbReference type="EMBL" id="MBX7457679.1"/>
    </source>
</evidence>
<reference evidence="2 3" key="1">
    <citation type="submission" date="2021-08" db="EMBL/GenBank/DDBJ databases">
        <title>Comparative Genomics Analysis of the Genus Qipengyuania Reveals Extensive Genetic Diversity and Metabolic Versatility, Including the Description of Fifteen Novel Species.</title>
        <authorList>
            <person name="Liu Y."/>
        </authorList>
    </citation>
    <scope>NUCLEOTIDE SEQUENCE [LARGE SCALE GENOMIC DNA]</scope>
    <source>
        <strain evidence="2 3">1NDH17</strain>
    </source>
</reference>
<keyword evidence="1" id="KW-0732">Signal</keyword>
<dbReference type="EMBL" id="JAIGNK010000002">
    <property type="protein sequence ID" value="MBX7457679.1"/>
    <property type="molecule type" value="Genomic_DNA"/>
</dbReference>
<evidence type="ECO:0000313" key="3">
    <source>
        <dbReference type="Proteomes" id="UP000783253"/>
    </source>
</evidence>
<gene>
    <name evidence="2" type="ORF">K3152_05425</name>
</gene>